<evidence type="ECO:0000313" key="2">
    <source>
        <dbReference type="Proteomes" id="UP000005090"/>
    </source>
</evidence>
<protein>
    <submittedName>
        <fullName evidence="1">Uncharacterized protein</fullName>
    </submittedName>
</protein>
<evidence type="ECO:0000313" key="1">
    <source>
        <dbReference type="EMBL" id="EIC29709.1"/>
    </source>
</evidence>
<reference evidence="1 2" key="1">
    <citation type="journal article" date="2013" name="Genome Announc.">
        <title>Genome Sequence of the Obligate Gammaproteobacterial Methanotroph Methylomicrobium album Strain BG8.</title>
        <authorList>
            <person name="Kits K.D."/>
            <person name="Kalyuzhnaya M.G."/>
            <person name="Klotz M.G."/>
            <person name="Jetten M.S."/>
            <person name="Op den Camp H.J."/>
            <person name="Vuilleumier S."/>
            <person name="Bringel F."/>
            <person name="Dispirito A.A."/>
            <person name="Murrell J.C."/>
            <person name="Bruce D."/>
            <person name="Cheng J.F."/>
            <person name="Copeland A."/>
            <person name="Goodwin L."/>
            <person name="Hauser L."/>
            <person name="Lajus A."/>
            <person name="Land M.L."/>
            <person name="Lapidus A."/>
            <person name="Lucas S."/>
            <person name="Medigue C."/>
            <person name="Pitluck S."/>
            <person name="Woyke T."/>
            <person name="Zeytun A."/>
            <person name="Stein L.Y."/>
        </authorList>
    </citation>
    <scope>NUCLEOTIDE SEQUENCE [LARGE SCALE GENOMIC DNA]</scope>
    <source>
        <strain evidence="1 2">BG8</strain>
    </source>
</reference>
<sequence length="48" mass="5320">MRALSPRLPFRIQISGHYQNNGQIAYLASQGFTAFRIGGHAGIRDMSN</sequence>
<accession>H8GPT0</accession>
<gene>
    <name evidence="1" type="ORF">Metal_1943</name>
</gene>
<dbReference type="Proteomes" id="UP000005090">
    <property type="component" value="Chromosome"/>
</dbReference>
<dbReference type="HOGENOM" id="CLU_3154700_0_0_6"/>
<dbReference type="EMBL" id="CM001475">
    <property type="protein sequence ID" value="EIC29709.1"/>
    <property type="molecule type" value="Genomic_DNA"/>
</dbReference>
<dbReference type="AlphaFoldDB" id="H8GPT0"/>
<proteinExistence type="predicted"/>
<organism evidence="1 2">
    <name type="scientific">Methylomicrobium album BG8</name>
    <dbReference type="NCBI Taxonomy" id="686340"/>
    <lineage>
        <taxon>Bacteria</taxon>
        <taxon>Pseudomonadati</taxon>
        <taxon>Pseudomonadota</taxon>
        <taxon>Gammaproteobacteria</taxon>
        <taxon>Methylococcales</taxon>
        <taxon>Methylococcaceae</taxon>
        <taxon>Methylomicrobium</taxon>
    </lineage>
</organism>
<keyword evidence="2" id="KW-1185">Reference proteome</keyword>
<name>H8GPT0_METAL</name>